<dbReference type="InterPro" id="IPR003594">
    <property type="entry name" value="HATPase_dom"/>
</dbReference>
<dbReference type="PANTHER" id="PTHR45528:SF1">
    <property type="entry name" value="SENSOR HISTIDINE KINASE CPXA"/>
    <property type="match status" value="1"/>
</dbReference>
<sequence length="778" mass="89040">MATKSKKSKLYQTGWKVCAACILFIMALVIFFCGVVFSSITKNWGRSILTEENFYDTVELRNLFFSALDEAVLADVYYESEAKIQSGEKVDREALLAGFKRYYNIIDGVITGNTEINDTYDGLIVYGVIPERLEDKFIEYEELVETRLPQYRQMYIQDQLDEYREAVRYLEGLTNFYYFVEDEQGRVIAGNATRAEVSSKSHTIMLSAEFSSDNLSDKSYYAYSNAYVENSNYRVYAAVDEPLREGDDFYDLYQEFVLAKTSMPYLFVVSTVAFLLFMICLVYLIRVAGQKTKGGQVKYLLVDRIYNEIHFLLVALFGIFSFFMALTLLEFILYRGMPFWSYVFLTLLGILYIADVAVGLSYVLSLSRQIKGKILARNTLVSVFLRKIASLFTGATFRGWMLLVMLAYGVGNCFLVFMICMYFNSSLVLLFFGLLIAFNIFCLYLFLRALRSLKRIMISARETSKGNLTYQLDLAEISPSFLNFAEDIANIQDGLKNAVEEAVKGERMKTELITNVSHDLKTPLTSIVTYVDLLKQQKLDNPVARDYVDVLQVKSYRLKQLIEDLIEASKVSSGNVAVEKMRIDYRQLTMQAIGEMEEKIEEAKLEFRLSCPEPVFIEADGRHMWRILENMLSNVIKYSMVGSRVYIDIFQTEEHGILVMKNISAAPIDFDATRLTERFVRGDSSRTTEGSGLGLSIAQSLAEVQGGTFGIQVDGDLFKAIVSMQLWRNDPSEEEEQDDEMEEESVEETKDETGMMEMEECSSEEQEEMQTDEEEQKP</sequence>
<evidence type="ECO:0000256" key="5">
    <source>
        <dbReference type="ARBA" id="ARBA00022553"/>
    </source>
</evidence>
<evidence type="ECO:0000256" key="15">
    <source>
        <dbReference type="SAM" id="Phobius"/>
    </source>
</evidence>
<dbReference type="Pfam" id="PF02518">
    <property type="entry name" value="HATPase_c"/>
    <property type="match status" value="1"/>
</dbReference>
<keyword evidence="9 17" id="KW-0418">Kinase</keyword>
<reference evidence="17 18" key="1">
    <citation type="submission" date="2016-11" db="EMBL/GenBank/DDBJ databases">
        <authorList>
            <person name="Jaros S."/>
            <person name="Januszkiewicz K."/>
            <person name="Wedrychowicz H."/>
        </authorList>
    </citation>
    <scope>NUCLEOTIDE SEQUENCE [LARGE SCALE GENOMIC DNA]</scope>
    <source>
        <strain evidence="17 18">DSM 14214</strain>
    </source>
</reference>
<name>A0A1M6QCM5_9FIRM</name>
<dbReference type="PROSITE" id="PS50109">
    <property type="entry name" value="HIS_KIN"/>
    <property type="match status" value="1"/>
</dbReference>
<keyword evidence="5" id="KW-0597">Phosphoprotein</keyword>
<feature type="compositionally biased region" description="Acidic residues" evidence="14">
    <location>
        <begin position="732"/>
        <end position="746"/>
    </location>
</feature>
<protein>
    <recommendedName>
        <fullName evidence="3">histidine kinase</fullName>
        <ecNumber evidence="3">2.7.13.3</ecNumber>
    </recommendedName>
</protein>
<keyword evidence="6" id="KW-0808">Transferase</keyword>
<dbReference type="GO" id="GO:0000155">
    <property type="term" value="F:phosphorelay sensor kinase activity"/>
    <property type="evidence" value="ECO:0007669"/>
    <property type="project" value="InterPro"/>
</dbReference>
<keyword evidence="7 15" id="KW-0812">Transmembrane</keyword>
<dbReference type="Proteomes" id="UP000183975">
    <property type="component" value="Unassembled WGS sequence"/>
</dbReference>
<dbReference type="Gene3D" id="3.30.565.10">
    <property type="entry name" value="Histidine kinase-like ATPase, C-terminal domain"/>
    <property type="match status" value="1"/>
</dbReference>
<dbReference type="GO" id="GO:0005886">
    <property type="term" value="C:plasma membrane"/>
    <property type="evidence" value="ECO:0007669"/>
    <property type="project" value="UniProtKB-SubCell"/>
</dbReference>
<dbReference type="Pfam" id="PF00512">
    <property type="entry name" value="HisKA"/>
    <property type="match status" value="1"/>
</dbReference>
<dbReference type="SMART" id="SM00388">
    <property type="entry name" value="HisKA"/>
    <property type="match status" value="1"/>
</dbReference>
<dbReference type="EC" id="2.7.13.3" evidence="3"/>
<keyword evidence="13 15" id="KW-0472">Membrane</keyword>
<dbReference type="InterPro" id="IPR003661">
    <property type="entry name" value="HisK_dim/P_dom"/>
</dbReference>
<dbReference type="SMART" id="SM00387">
    <property type="entry name" value="HATPase_c"/>
    <property type="match status" value="1"/>
</dbReference>
<dbReference type="Gene3D" id="1.10.287.130">
    <property type="match status" value="1"/>
</dbReference>
<evidence type="ECO:0000256" key="6">
    <source>
        <dbReference type="ARBA" id="ARBA00022679"/>
    </source>
</evidence>
<accession>A0A1M6QCM5</accession>
<dbReference type="GO" id="GO:0005524">
    <property type="term" value="F:ATP binding"/>
    <property type="evidence" value="ECO:0007669"/>
    <property type="project" value="UniProtKB-KW"/>
</dbReference>
<evidence type="ECO:0000256" key="9">
    <source>
        <dbReference type="ARBA" id="ARBA00022777"/>
    </source>
</evidence>
<comment type="catalytic activity">
    <reaction evidence="1">
        <text>ATP + protein L-histidine = ADP + protein N-phospho-L-histidine.</text>
        <dbReference type="EC" id="2.7.13.3"/>
    </reaction>
</comment>
<evidence type="ECO:0000313" key="18">
    <source>
        <dbReference type="Proteomes" id="UP000183975"/>
    </source>
</evidence>
<feature type="transmembrane region" description="Helical" evidence="15">
    <location>
        <begin position="414"/>
        <end position="447"/>
    </location>
</feature>
<dbReference type="EMBL" id="FRAH01000018">
    <property type="protein sequence ID" value="SHK18039.1"/>
    <property type="molecule type" value="Genomic_DNA"/>
</dbReference>
<keyword evidence="8" id="KW-0547">Nucleotide-binding</keyword>
<dbReference type="FunFam" id="1.10.287.130:FF:000008">
    <property type="entry name" value="Two-component sensor histidine kinase"/>
    <property type="match status" value="1"/>
</dbReference>
<keyword evidence="12" id="KW-0902">Two-component regulatory system</keyword>
<feature type="transmembrane region" description="Helical" evidence="15">
    <location>
        <begin position="339"/>
        <end position="367"/>
    </location>
</feature>
<dbReference type="InterPro" id="IPR005467">
    <property type="entry name" value="His_kinase_dom"/>
</dbReference>
<feature type="domain" description="Histidine kinase" evidence="16">
    <location>
        <begin position="515"/>
        <end position="712"/>
    </location>
</feature>
<dbReference type="InterPro" id="IPR036890">
    <property type="entry name" value="HATPase_C_sf"/>
</dbReference>
<dbReference type="PANTHER" id="PTHR45528">
    <property type="entry name" value="SENSOR HISTIDINE KINASE CPXA"/>
    <property type="match status" value="1"/>
</dbReference>
<evidence type="ECO:0000256" key="4">
    <source>
        <dbReference type="ARBA" id="ARBA00022475"/>
    </source>
</evidence>
<gene>
    <name evidence="17" type="ORF">SAMN02745138_01296</name>
</gene>
<dbReference type="OrthoDB" id="9792991at2"/>
<feature type="transmembrane region" description="Helical" evidence="15">
    <location>
        <begin position="309"/>
        <end position="333"/>
    </location>
</feature>
<evidence type="ECO:0000259" key="16">
    <source>
        <dbReference type="PROSITE" id="PS50109"/>
    </source>
</evidence>
<dbReference type="SUPFAM" id="SSF55874">
    <property type="entry name" value="ATPase domain of HSP90 chaperone/DNA topoisomerase II/histidine kinase"/>
    <property type="match status" value="1"/>
</dbReference>
<feature type="region of interest" description="Disordered" evidence="14">
    <location>
        <begin position="728"/>
        <end position="778"/>
    </location>
</feature>
<evidence type="ECO:0000256" key="10">
    <source>
        <dbReference type="ARBA" id="ARBA00022840"/>
    </source>
</evidence>
<evidence type="ECO:0000256" key="14">
    <source>
        <dbReference type="SAM" id="MobiDB-lite"/>
    </source>
</evidence>
<evidence type="ECO:0000256" key="1">
    <source>
        <dbReference type="ARBA" id="ARBA00000085"/>
    </source>
</evidence>
<feature type="transmembrane region" description="Helical" evidence="15">
    <location>
        <begin position="265"/>
        <end position="288"/>
    </location>
</feature>
<evidence type="ECO:0000256" key="11">
    <source>
        <dbReference type="ARBA" id="ARBA00022989"/>
    </source>
</evidence>
<proteinExistence type="predicted"/>
<dbReference type="CDD" id="cd00082">
    <property type="entry name" value="HisKA"/>
    <property type="match status" value="1"/>
</dbReference>
<keyword evidence="10" id="KW-0067">ATP-binding</keyword>
<dbReference type="AlphaFoldDB" id="A0A1M6QCM5"/>
<evidence type="ECO:0000256" key="3">
    <source>
        <dbReference type="ARBA" id="ARBA00012438"/>
    </source>
</evidence>
<evidence type="ECO:0000313" key="17">
    <source>
        <dbReference type="EMBL" id="SHK18039.1"/>
    </source>
</evidence>
<dbReference type="RefSeq" id="WP_072850261.1">
    <property type="nucleotide sequence ID" value="NZ_FRAH01000018.1"/>
</dbReference>
<evidence type="ECO:0000256" key="12">
    <source>
        <dbReference type="ARBA" id="ARBA00023012"/>
    </source>
</evidence>
<dbReference type="InterPro" id="IPR050398">
    <property type="entry name" value="HssS/ArlS-like"/>
</dbReference>
<feature type="compositionally biased region" description="Acidic residues" evidence="14">
    <location>
        <begin position="757"/>
        <end position="778"/>
    </location>
</feature>
<dbReference type="InterPro" id="IPR036097">
    <property type="entry name" value="HisK_dim/P_sf"/>
</dbReference>
<keyword evidence="4" id="KW-1003">Cell membrane</keyword>
<evidence type="ECO:0000256" key="13">
    <source>
        <dbReference type="ARBA" id="ARBA00023136"/>
    </source>
</evidence>
<evidence type="ECO:0000256" key="8">
    <source>
        <dbReference type="ARBA" id="ARBA00022741"/>
    </source>
</evidence>
<keyword evidence="18" id="KW-1185">Reference proteome</keyword>
<comment type="subcellular location">
    <subcellularLocation>
        <location evidence="2">Cell membrane</location>
        <topology evidence="2">Multi-pass membrane protein</topology>
    </subcellularLocation>
</comment>
<dbReference type="SUPFAM" id="SSF47384">
    <property type="entry name" value="Homodimeric domain of signal transducing histidine kinase"/>
    <property type="match status" value="1"/>
</dbReference>
<evidence type="ECO:0000256" key="7">
    <source>
        <dbReference type="ARBA" id="ARBA00022692"/>
    </source>
</evidence>
<keyword evidence="11 15" id="KW-1133">Transmembrane helix</keyword>
<organism evidence="17 18">
    <name type="scientific">Anaerotignum lactatifermentans DSM 14214</name>
    <dbReference type="NCBI Taxonomy" id="1121323"/>
    <lineage>
        <taxon>Bacteria</taxon>
        <taxon>Bacillati</taxon>
        <taxon>Bacillota</taxon>
        <taxon>Clostridia</taxon>
        <taxon>Lachnospirales</taxon>
        <taxon>Anaerotignaceae</taxon>
        <taxon>Anaerotignum</taxon>
    </lineage>
</organism>
<evidence type="ECO:0000256" key="2">
    <source>
        <dbReference type="ARBA" id="ARBA00004651"/>
    </source>
</evidence>